<proteinExistence type="predicted"/>
<dbReference type="KEGG" id="sgn:SGRA_1148"/>
<dbReference type="HOGENOM" id="CLU_3140540_0_0_10"/>
<dbReference type="AlphaFoldDB" id="H6L401"/>
<reference evidence="1 2" key="1">
    <citation type="journal article" date="2012" name="Stand. Genomic Sci.">
        <title>Complete genome sequencing and analysis of Saprospira grandis str. Lewin, a predatory marine bacterium.</title>
        <authorList>
            <person name="Saw J.H."/>
            <person name="Yuryev A."/>
            <person name="Kanbe M."/>
            <person name="Hou S."/>
            <person name="Young A.G."/>
            <person name="Aizawa S."/>
            <person name="Alam M."/>
        </authorList>
    </citation>
    <scope>NUCLEOTIDE SEQUENCE [LARGE SCALE GENOMIC DNA]</scope>
    <source>
        <strain evidence="1 2">Lewin</strain>
    </source>
</reference>
<name>H6L401_SAPGL</name>
<evidence type="ECO:0000313" key="1">
    <source>
        <dbReference type="EMBL" id="AFC23883.1"/>
    </source>
</evidence>
<sequence>MIVFYNLSLKSYAIFIKQAVFYAIFIKDNCFSGACGCKEKNLVILSRKK</sequence>
<dbReference type="Proteomes" id="UP000007519">
    <property type="component" value="Chromosome"/>
</dbReference>
<gene>
    <name evidence="1" type="ordered locus">SGRA_1148</name>
</gene>
<keyword evidence="2" id="KW-1185">Reference proteome</keyword>
<protein>
    <submittedName>
        <fullName evidence="1">Uncharacterized protein</fullName>
    </submittedName>
</protein>
<dbReference type="EMBL" id="CP002831">
    <property type="protein sequence ID" value="AFC23883.1"/>
    <property type="molecule type" value="Genomic_DNA"/>
</dbReference>
<evidence type="ECO:0000313" key="2">
    <source>
        <dbReference type="Proteomes" id="UP000007519"/>
    </source>
</evidence>
<organism evidence="1 2">
    <name type="scientific">Saprospira grandis (strain Lewin)</name>
    <dbReference type="NCBI Taxonomy" id="984262"/>
    <lineage>
        <taxon>Bacteria</taxon>
        <taxon>Pseudomonadati</taxon>
        <taxon>Bacteroidota</taxon>
        <taxon>Saprospiria</taxon>
        <taxon>Saprospirales</taxon>
        <taxon>Saprospiraceae</taxon>
        <taxon>Saprospira</taxon>
    </lineage>
</organism>
<accession>H6L401</accession>